<evidence type="ECO:0000256" key="7">
    <source>
        <dbReference type="RuleBase" id="RU000716"/>
    </source>
</evidence>
<dbReference type="SUPFAM" id="SSF88659">
    <property type="entry name" value="Sigma3 and sigma4 domains of RNA polymerase sigma factors"/>
    <property type="match status" value="1"/>
</dbReference>
<dbReference type="NCBIfam" id="NF006089">
    <property type="entry name" value="PRK08241.1"/>
    <property type="match status" value="1"/>
</dbReference>
<dbReference type="InterPro" id="IPR013249">
    <property type="entry name" value="RNA_pol_sigma70_r4_t2"/>
</dbReference>
<protein>
    <recommendedName>
        <fullName evidence="7">RNA polymerase sigma factor</fullName>
    </recommendedName>
</protein>
<comment type="caution">
    <text evidence="11">The sequence shown here is derived from an EMBL/GenBank/DDBJ whole genome shotgun (WGS) entry which is preliminary data.</text>
</comment>
<feature type="domain" description="SnoaL-like" evidence="10">
    <location>
        <begin position="216"/>
        <end position="314"/>
    </location>
</feature>
<dbReference type="Pfam" id="PF12680">
    <property type="entry name" value="SnoaL_2"/>
    <property type="match status" value="1"/>
</dbReference>
<keyword evidence="4 7" id="KW-0731">Sigma factor</keyword>
<reference evidence="11" key="1">
    <citation type="journal article" date="2021" name="PeerJ">
        <title>Extensive microbial diversity within the chicken gut microbiome revealed by metagenomics and culture.</title>
        <authorList>
            <person name="Gilroy R."/>
            <person name="Ravi A."/>
            <person name="Getino M."/>
            <person name="Pursley I."/>
            <person name="Horton D.L."/>
            <person name="Alikhan N.F."/>
            <person name="Baker D."/>
            <person name="Gharbi K."/>
            <person name="Hall N."/>
            <person name="Watson M."/>
            <person name="Adriaenssens E.M."/>
            <person name="Foster-Nyarko E."/>
            <person name="Jarju S."/>
            <person name="Secka A."/>
            <person name="Antonio M."/>
            <person name="Oren A."/>
            <person name="Chaudhuri R.R."/>
            <person name="La Ragione R."/>
            <person name="Hildebrand F."/>
            <person name="Pallen M.J."/>
        </authorList>
    </citation>
    <scope>NUCLEOTIDE SEQUENCE</scope>
    <source>
        <strain evidence="11">ChiGjej4B4-7305</strain>
    </source>
</reference>
<dbReference type="AlphaFoldDB" id="A0A9D2EHA1"/>
<evidence type="ECO:0000259" key="9">
    <source>
        <dbReference type="Pfam" id="PF08281"/>
    </source>
</evidence>
<dbReference type="InterPro" id="IPR032710">
    <property type="entry name" value="NTF2-like_dom_sf"/>
</dbReference>
<dbReference type="Gene3D" id="1.10.10.10">
    <property type="entry name" value="Winged helix-like DNA-binding domain superfamily/Winged helix DNA-binding domain"/>
    <property type="match status" value="1"/>
</dbReference>
<reference evidence="11" key="2">
    <citation type="submission" date="2021-04" db="EMBL/GenBank/DDBJ databases">
        <authorList>
            <person name="Gilroy R."/>
        </authorList>
    </citation>
    <scope>NUCLEOTIDE SEQUENCE</scope>
    <source>
        <strain evidence="11">ChiGjej4B4-7305</strain>
    </source>
</reference>
<comment type="similarity">
    <text evidence="1 7">Belongs to the sigma-70 factor family. ECF subfamily.</text>
</comment>
<dbReference type="Proteomes" id="UP000824037">
    <property type="component" value="Unassembled WGS sequence"/>
</dbReference>
<dbReference type="GO" id="GO:0016779">
    <property type="term" value="F:nucleotidyltransferase activity"/>
    <property type="evidence" value="ECO:0007669"/>
    <property type="project" value="UniProtKB-KW"/>
</dbReference>
<evidence type="ECO:0000313" key="11">
    <source>
        <dbReference type="EMBL" id="HIZ37609.1"/>
    </source>
</evidence>
<evidence type="ECO:0000256" key="5">
    <source>
        <dbReference type="ARBA" id="ARBA00023125"/>
    </source>
</evidence>
<dbReference type="PROSITE" id="PS01063">
    <property type="entry name" value="SIGMA70_ECF"/>
    <property type="match status" value="1"/>
</dbReference>
<keyword evidence="6 7" id="KW-0804">Transcription</keyword>
<dbReference type="GO" id="GO:0016987">
    <property type="term" value="F:sigma factor activity"/>
    <property type="evidence" value="ECO:0007669"/>
    <property type="project" value="UniProtKB-KW"/>
</dbReference>
<feature type="domain" description="RNA polymerase sigma factor 70 region 4 type 2" evidence="9">
    <location>
        <begin position="145"/>
        <end position="194"/>
    </location>
</feature>
<dbReference type="GO" id="GO:0003677">
    <property type="term" value="F:DNA binding"/>
    <property type="evidence" value="ECO:0007669"/>
    <property type="project" value="UniProtKB-KW"/>
</dbReference>
<dbReference type="GO" id="GO:0006352">
    <property type="term" value="P:DNA-templated transcription initiation"/>
    <property type="evidence" value="ECO:0007669"/>
    <property type="project" value="InterPro"/>
</dbReference>
<dbReference type="InterPro" id="IPR013325">
    <property type="entry name" value="RNA_pol_sigma_r2"/>
</dbReference>
<evidence type="ECO:0000256" key="2">
    <source>
        <dbReference type="ARBA" id="ARBA00011344"/>
    </source>
</evidence>
<dbReference type="PANTHER" id="PTHR43133:SF65">
    <property type="entry name" value="ECF RNA POLYMERASE SIGMA FACTOR SIGG"/>
    <property type="match status" value="1"/>
</dbReference>
<keyword evidence="11" id="KW-0548">Nucleotidyltransferase</keyword>
<evidence type="ECO:0000259" key="8">
    <source>
        <dbReference type="Pfam" id="PF04542"/>
    </source>
</evidence>
<dbReference type="Pfam" id="PF04542">
    <property type="entry name" value="Sigma70_r2"/>
    <property type="match status" value="1"/>
</dbReference>
<dbReference type="SUPFAM" id="SSF54427">
    <property type="entry name" value="NTF2-like"/>
    <property type="match status" value="1"/>
</dbReference>
<evidence type="ECO:0000259" key="10">
    <source>
        <dbReference type="Pfam" id="PF12680"/>
    </source>
</evidence>
<keyword evidence="3 7" id="KW-0805">Transcription regulation</keyword>
<dbReference type="Pfam" id="PF08281">
    <property type="entry name" value="Sigma70_r4_2"/>
    <property type="match status" value="1"/>
</dbReference>
<dbReference type="EMBL" id="DXBY01000305">
    <property type="protein sequence ID" value="HIZ37609.1"/>
    <property type="molecule type" value="Genomic_DNA"/>
</dbReference>
<proteinExistence type="inferred from homology"/>
<evidence type="ECO:0000256" key="3">
    <source>
        <dbReference type="ARBA" id="ARBA00023015"/>
    </source>
</evidence>
<dbReference type="Gene3D" id="1.10.1740.10">
    <property type="match status" value="1"/>
</dbReference>
<dbReference type="InterPro" id="IPR014305">
    <property type="entry name" value="RNA_pol_sigma-G_actinobac"/>
</dbReference>
<dbReference type="Gene3D" id="3.10.450.50">
    <property type="match status" value="1"/>
</dbReference>
<dbReference type="PANTHER" id="PTHR43133">
    <property type="entry name" value="RNA POLYMERASE ECF-TYPE SIGMA FACTO"/>
    <property type="match status" value="1"/>
</dbReference>
<comment type="subunit">
    <text evidence="2">Interacts transiently with the RNA polymerase catalytic core formed by RpoA, RpoB, RpoC and RpoZ (2 alpha, 1 beta, 1 beta' and 1 omega subunit) to form the RNA polymerase holoenzyme that can initiate transcription.</text>
</comment>
<sequence length="367" mass="39720">MPVVDSDTLGRARAGDERAFRELTDPHRRELHTHCYRMLGSVTDADDLLQETLLAAWQGLAGFQQRSSVRTWLYRIATRRCLNAIRDRARRVPTAPVAPFSTPEPSQRTDVPWLQPYPDVLLAEVPDAAPGPATLQVSSETIELAFITALQQLPPQQVAALLLRDVLGFSTAEAADVLGTGATAVKAALQRARAGLREHKQPRVRADPAAEQTLAQQFTRAYVAGDIELLLELLSDDAWLAMPPATHRYHGRDAVGGFWRSGMAWRGDRRLHLLPAGRANGDPAFGSYLTEPGDTAAALTGMHVLTIDGDRIAAVTSFHTPQLARHFGLAPSVELSRSDRGGVIHVGMVAKSDAQHTTGGEGTGHPG</sequence>
<dbReference type="GO" id="GO:0006950">
    <property type="term" value="P:response to stress"/>
    <property type="evidence" value="ECO:0007669"/>
    <property type="project" value="UniProtKB-ARBA"/>
</dbReference>
<keyword evidence="11" id="KW-0808">Transferase</keyword>
<evidence type="ECO:0000256" key="1">
    <source>
        <dbReference type="ARBA" id="ARBA00010641"/>
    </source>
</evidence>
<dbReference type="NCBIfam" id="TIGR02937">
    <property type="entry name" value="sigma70-ECF"/>
    <property type="match status" value="1"/>
</dbReference>
<evidence type="ECO:0000256" key="6">
    <source>
        <dbReference type="ARBA" id="ARBA00023163"/>
    </source>
</evidence>
<dbReference type="CDD" id="cd06171">
    <property type="entry name" value="Sigma70_r4"/>
    <property type="match status" value="1"/>
</dbReference>
<dbReference type="InterPro" id="IPR036388">
    <property type="entry name" value="WH-like_DNA-bd_sf"/>
</dbReference>
<gene>
    <name evidence="11" type="ORF">H9815_17670</name>
</gene>
<dbReference type="InterPro" id="IPR007627">
    <property type="entry name" value="RNA_pol_sigma70_r2"/>
</dbReference>
<dbReference type="InterPro" id="IPR037401">
    <property type="entry name" value="SnoaL-like"/>
</dbReference>
<keyword evidence="5 7" id="KW-0238">DNA-binding</keyword>
<evidence type="ECO:0000313" key="12">
    <source>
        <dbReference type="Proteomes" id="UP000824037"/>
    </source>
</evidence>
<organism evidence="11 12">
    <name type="scientific">Candidatus Ruania gallistercoris</name>
    <dbReference type="NCBI Taxonomy" id="2838746"/>
    <lineage>
        <taxon>Bacteria</taxon>
        <taxon>Bacillati</taxon>
        <taxon>Actinomycetota</taxon>
        <taxon>Actinomycetes</taxon>
        <taxon>Micrococcales</taxon>
        <taxon>Ruaniaceae</taxon>
        <taxon>Ruania</taxon>
    </lineage>
</organism>
<dbReference type="InterPro" id="IPR013324">
    <property type="entry name" value="RNA_pol_sigma_r3/r4-like"/>
</dbReference>
<evidence type="ECO:0000256" key="4">
    <source>
        <dbReference type="ARBA" id="ARBA00023082"/>
    </source>
</evidence>
<accession>A0A9D2EHA1</accession>
<dbReference type="SUPFAM" id="SSF88946">
    <property type="entry name" value="Sigma2 domain of RNA polymerase sigma factors"/>
    <property type="match status" value="1"/>
</dbReference>
<name>A0A9D2EHA1_9MICO</name>
<dbReference type="InterPro" id="IPR014284">
    <property type="entry name" value="RNA_pol_sigma-70_dom"/>
</dbReference>
<dbReference type="InterPro" id="IPR039425">
    <property type="entry name" value="RNA_pol_sigma-70-like"/>
</dbReference>
<dbReference type="InterPro" id="IPR000838">
    <property type="entry name" value="RNA_pol_sigma70_ECF_CS"/>
</dbReference>
<feature type="domain" description="RNA polymerase sigma-70 region 2" evidence="8">
    <location>
        <begin position="26"/>
        <end position="91"/>
    </location>
</feature>
<dbReference type="NCBIfam" id="TIGR02960">
    <property type="entry name" value="SigX5"/>
    <property type="match status" value="1"/>
</dbReference>